<reference evidence="2" key="1">
    <citation type="journal article" date="2009" name="Science">
        <title>The B73 maize genome: complexity, diversity, and dynamics.</title>
        <authorList>
            <person name="Schnable P.S."/>
            <person name="Ware D."/>
            <person name="Fulton R.S."/>
            <person name="Stein J.C."/>
            <person name="Wei F."/>
            <person name="Pasternak S."/>
            <person name="Liang C."/>
            <person name="Zhang J."/>
            <person name="Fulton L."/>
            <person name="Graves T.A."/>
            <person name="Minx P."/>
            <person name="Reily A.D."/>
            <person name="Courtney L."/>
            <person name="Kruchowski S.S."/>
            <person name="Tomlinson C."/>
            <person name="Strong C."/>
            <person name="Delehaunty K."/>
            <person name="Fronick C."/>
            <person name="Courtney B."/>
            <person name="Rock S.M."/>
            <person name="Belter E."/>
            <person name="Du F."/>
            <person name="Kim K."/>
            <person name="Abbott R.M."/>
            <person name="Cotton M."/>
            <person name="Levy A."/>
            <person name="Marchetto P."/>
            <person name="Ochoa K."/>
            <person name="Jackson S.M."/>
            <person name="Gillam B."/>
            <person name="Chen W."/>
            <person name="Yan L."/>
            <person name="Higginbotham J."/>
            <person name="Cardenas M."/>
            <person name="Waligorski J."/>
            <person name="Applebaum E."/>
            <person name="Phelps L."/>
            <person name="Falcone J."/>
            <person name="Kanchi K."/>
            <person name="Thane T."/>
            <person name="Scimone A."/>
            <person name="Thane N."/>
            <person name="Henke J."/>
            <person name="Wang T."/>
            <person name="Ruppert J."/>
            <person name="Shah N."/>
            <person name="Rotter K."/>
            <person name="Hodges J."/>
            <person name="Ingenthron E."/>
            <person name="Cordes M."/>
            <person name="Kohlberg S."/>
            <person name="Sgro J."/>
            <person name="Delgado B."/>
            <person name="Mead K."/>
            <person name="Chinwalla A."/>
            <person name="Leonard S."/>
            <person name="Crouse K."/>
            <person name="Collura K."/>
            <person name="Kudrna D."/>
            <person name="Currie J."/>
            <person name="He R."/>
            <person name="Angelova A."/>
            <person name="Rajasekar S."/>
            <person name="Mueller T."/>
            <person name="Lomeli R."/>
            <person name="Scara G."/>
            <person name="Ko A."/>
            <person name="Delaney K."/>
            <person name="Wissotski M."/>
            <person name="Lopez G."/>
            <person name="Campos D."/>
            <person name="Braidotti M."/>
            <person name="Ashley E."/>
            <person name="Golser W."/>
            <person name="Kim H."/>
            <person name="Lee S."/>
            <person name="Lin J."/>
            <person name="Dujmic Z."/>
            <person name="Kim W."/>
            <person name="Talag J."/>
            <person name="Zuccolo A."/>
            <person name="Fan C."/>
            <person name="Sebastian A."/>
            <person name="Kramer M."/>
            <person name="Spiegel L."/>
            <person name="Nascimento L."/>
            <person name="Zutavern T."/>
            <person name="Miller B."/>
            <person name="Ambroise C."/>
            <person name="Muller S."/>
            <person name="Spooner W."/>
            <person name="Narechania A."/>
            <person name="Ren L."/>
            <person name="Wei S."/>
            <person name="Kumari S."/>
            <person name="Faga B."/>
            <person name="Levy M.J."/>
            <person name="McMahan L."/>
            <person name="Van Buren P."/>
            <person name="Vaughn M.W."/>
            <person name="Ying K."/>
            <person name="Yeh C.-T."/>
            <person name="Emrich S.J."/>
            <person name="Jia Y."/>
            <person name="Kalyanaraman A."/>
            <person name="Hsia A.-P."/>
            <person name="Barbazuk W.B."/>
            <person name="Baucom R.S."/>
            <person name="Brutnell T.P."/>
            <person name="Carpita N.C."/>
            <person name="Chaparro C."/>
            <person name="Chia J.-M."/>
            <person name="Deragon J.-M."/>
            <person name="Estill J.C."/>
            <person name="Fu Y."/>
            <person name="Jeddeloh J.A."/>
            <person name="Han Y."/>
            <person name="Lee H."/>
            <person name="Li P."/>
            <person name="Lisch D.R."/>
            <person name="Liu S."/>
            <person name="Liu Z."/>
            <person name="Nagel D.H."/>
            <person name="McCann M.C."/>
            <person name="SanMiguel P."/>
            <person name="Myers A.M."/>
            <person name="Nettleton D."/>
            <person name="Nguyen J."/>
            <person name="Penning B.W."/>
            <person name="Ponnala L."/>
            <person name="Schneider K.L."/>
            <person name="Schwartz D.C."/>
            <person name="Sharma A."/>
            <person name="Soderlund C."/>
            <person name="Springer N.M."/>
            <person name="Sun Q."/>
            <person name="Wang H."/>
            <person name="Waterman M."/>
            <person name="Westerman R."/>
            <person name="Wolfgruber T.K."/>
            <person name="Yang L."/>
            <person name="Yu Y."/>
            <person name="Zhang L."/>
            <person name="Zhou S."/>
            <person name="Zhu Q."/>
            <person name="Bennetzen J.L."/>
            <person name="Dawe R.K."/>
            <person name="Jiang J."/>
            <person name="Jiang N."/>
            <person name="Presting G.G."/>
            <person name="Wessler S.R."/>
            <person name="Aluru S."/>
            <person name="Martienssen R.A."/>
            <person name="Clifton S.W."/>
            <person name="McCombie W.R."/>
            <person name="Wing R.A."/>
            <person name="Wilson R.K."/>
        </authorList>
    </citation>
    <scope>NUCLEOTIDE SEQUENCE [LARGE SCALE GENOMIC DNA]</scope>
    <source>
        <strain evidence="2">cv. B73</strain>
    </source>
</reference>
<accession>A0A804QU46</accession>
<evidence type="ECO:0000313" key="1">
    <source>
        <dbReference type="EnsemblPlants" id="Zm00001eb353530_P001"/>
    </source>
</evidence>
<dbReference type="Gramene" id="Zm00001eb353530_T001">
    <property type="protein sequence ID" value="Zm00001eb353530_P001"/>
    <property type="gene ID" value="Zm00001eb353530"/>
</dbReference>
<dbReference type="Proteomes" id="UP000007305">
    <property type="component" value="Chromosome 8"/>
</dbReference>
<dbReference type="EnsemblPlants" id="Zm00001eb353530_T001">
    <property type="protein sequence ID" value="Zm00001eb353530_P001"/>
    <property type="gene ID" value="Zm00001eb353530"/>
</dbReference>
<sequence length="124" mass="13976">MRGVHSPAAQLLKPSLLRALRLPLSWKGDGHSHPCSGFVVVQLQPCVTDVLLGVWGPVNYGGYWRPRSKNLVLPVQCSHRCRFAPKYGCHWRECAVCLHINQGIKISKEAFWLFHSTSDSLIKM</sequence>
<name>A0A804QU46_MAIZE</name>
<evidence type="ECO:0000313" key="2">
    <source>
        <dbReference type="Proteomes" id="UP000007305"/>
    </source>
</evidence>
<gene>
    <name evidence="1" type="primary">LOC118473137</name>
</gene>
<organism evidence="1 2">
    <name type="scientific">Zea mays</name>
    <name type="common">Maize</name>
    <dbReference type="NCBI Taxonomy" id="4577"/>
    <lineage>
        <taxon>Eukaryota</taxon>
        <taxon>Viridiplantae</taxon>
        <taxon>Streptophyta</taxon>
        <taxon>Embryophyta</taxon>
        <taxon>Tracheophyta</taxon>
        <taxon>Spermatophyta</taxon>
        <taxon>Magnoliopsida</taxon>
        <taxon>Liliopsida</taxon>
        <taxon>Poales</taxon>
        <taxon>Poaceae</taxon>
        <taxon>PACMAD clade</taxon>
        <taxon>Panicoideae</taxon>
        <taxon>Andropogonodae</taxon>
        <taxon>Andropogoneae</taxon>
        <taxon>Tripsacinae</taxon>
        <taxon>Zea</taxon>
    </lineage>
</organism>
<reference evidence="1" key="3">
    <citation type="submission" date="2021-05" db="UniProtKB">
        <authorList>
            <consortium name="EnsemblPlants"/>
        </authorList>
    </citation>
    <scope>IDENTIFICATION</scope>
    <source>
        <strain evidence="1">cv. B73</strain>
    </source>
</reference>
<dbReference type="RefSeq" id="XP_035817690.1">
    <property type="nucleotide sequence ID" value="XM_035961797.1"/>
</dbReference>
<protein>
    <submittedName>
        <fullName evidence="1">Uncharacterized protein</fullName>
    </submittedName>
</protein>
<reference evidence="1" key="2">
    <citation type="submission" date="2019-07" db="EMBL/GenBank/DDBJ databases">
        <authorList>
            <person name="Seetharam A."/>
            <person name="Woodhouse M."/>
            <person name="Cannon E."/>
        </authorList>
    </citation>
    <scope>NUCLEOTIDE SEQUENCE [LARGE SCALE GENOMIC DNA]</scope>
    <source>
        <strain evidence="1">cv. B73</strain>
    </source>
</reference>
<keyword evidence="2" id="KW-1185">Reference proteome</keyword>
<dbReference type="AlphaFoldDB" id="A0A804QU46"/>
<dbReference type="GeneID" id="118473137"/>
<dbReference type="KEGG" id="zma:118473137"/>
<proteinExistence type="predicted"/>